<dbReference type="Pfam" id="PF03167">
    <property type="entry name" value="UDG"/>
    <property type="match status" value="1"/>
</dbReference>
<evidence type="ECO:0000313" key="3">
    <source>
        <dbReference type="Proteomes" id="UP000315971"/>
    </source>
</evidence>
<dbReference type="EMBL" id="FXSZ01000017">
    <property type="protein sequence ID" value="SMO84674.1"/>
    <property type="molecule type" value="Genomic_DNA"/>
</dbReference>
<protein>
    <submittedName>
        <fullName evidence="2">G/U mismatch-specific uracil-DNA glycosylase</fullName>
    </submittedName>
</protein>
<dbReference type="InterPro" id="IPR026353">
    <property type="entry name" value="Hypoxan-DNA_Glyclase"/>
</dbReference>
<evidence type="ECO:0000313" key="2">
    <source>
        <dbReference type="EMBL" id="SMO84674.1"/>
    </source>
</evidence>
<evidence type="ECO:0000259" key="1">
    <source>
        <dbReference type="Pfam" id="PF03167"/>
    </source>
</evidence>
<sequence>MLIEYHPFPPFVPDNCKYLILGSFPGKNSTVYPAAEYWSYEGDRNQFWKILRLLYKRNLSTKAEKIQLFSDLRLANTDIILSCSRKNNSNLDSNLTAKVYNIEAIDSILTDNSIEKIFFTGKGVEREFKIHFKSILNRHPEVQLIALPSPSPAYAALNFEKKLEIYRELLPVI</sequence>
<dbReference type="NCBIfam" id="TIGR04274">
    <property type="entry name" value="hypoxanDNAglyco"/>
    <property type="match status" value="1"/>
</dbReference>
<organism evidence="2 3">
    <name type="scientific">Solitalea koreensis</name>
    <dbReference type="NCBI Taxonomy" id="543615"/>
    <lineage>
        <taxon>Bacteria</taxon>
        <taxon>Pseudomonadati</taxon>
        <taxon>Bacteroidota</taxon>
        <taxon>Sphingobacteriia</taxon>
        <taxon>Sphingobacteriales</taxon>
        <taxon>Sphingobacteriaceae</taxon>
        <taxon>Solitalea</taxon>
    </lineage>
</organism>
<reference evidence="2 3" key="1">
    <citation type="submission" date="2017-05" db="EMBL/GenBank/DDBJ databases">
        <authorList>
            <person name="Varghese N."/>
            <person name="Submissions S."/>
        </authorList>
    </citation>
    <scope>NUCLEOTIDE SEQUENCE [LARGE SCALE GENOMIC DNA]</scope>
    <source>
        <strain evidence="2 3">DSM 21342</strain>
    </source>
</reference>
<dbReference type="Gene3D" id="3.40.470.10">
    <property type="entry name" value="Uracil-DNA glycosylase-like domain"/>
    <property type="match status" value="1"/>
</dbReference>
<keyword evidence="3" id="KW-1185">Reference proteome</keyword>
<name>A0A521EL82_9SPHI</name>
<feature type="domain" description="Uracil-DNA glycosylase-like" evidence="1">
    <location>
        <begin position="9"/>
        <end position="169"/>
    </location>
</feature>
<dbReference type="RefSeq" id="WP_142604793.1">
    <property type="nucleotide sequence ID" value="NZ_FXSZ01000017.1"/>
</dbReference>
<gene>
    <name evidence="2" type="ORF">SAMN06265350_1179</name>
</gene>
<dbReference type="InterPro" id="IPR036895">
    <property type="entry name" value="Uracil-DNA_glycosylase-like_sf"/>
</dbReference>
<proteinExistence type="predicted"/>
<dbReference type="AlphaFoldDB" id="A0A521EL82"/>
<accession>A0A521EL82</accession>
<dbReference type="OrthoDB" id="9799921at2"/>
<dbReference type="SUPFAM" id="SSF52141">
    <property type="entry name" value="Uracil-DNA glycosylase-like"/>
    <property type="match status" value="1"/>
</dbReference>
<dbReference type="Proteomes" id="UP000315971">
    <property type="component" value="Unassembled WGS sequence"/>
</dbReference>
<dbReference type="InterPro" id="IPR005122">
    <property type="entry name" value="Uracil-DNA_glycosylase-like"/>
</dbReference>